<name>A0A1B3Z794_9SPHN</name>
<organism evidence="5 6">
    <name type="scientific">Sphingomonas panacis</name>
    <dbReference type="NCBI Taxonomy" id="1560345"/>
    <lineage>
        <taxon>Bacteria</taxon>
        <taxon>Pseudomonadati</taxon>
        <taxon>Pseudomonadota</taxon>
        <taxon>Alphaproteobacteria</taxon>
        <taxon>Sphingomonadales</taxon>
        <taxon>Sphingomonadaceae</taxon>
        <taxon>Sphingomonas</taxon>
    </lineage>
</organism>
<dbReference type="PANTHER" id="PTHR23026">
    <property type="entry name" value="NADPH NITROREDUCTASE"/>
    <property type="match status" value="1"/>
</dbReference>
<protein>
    <submittedName>
        <fullName evidence="5">NADH dehydrogenase</fullName>
    </submittedName>
</protein>
<dbReference type="OrthoDB" id="9802510at2"/>
<evidence type="ECO:0000256" key="2">
    <source>
        <dbReference type="ARBA" id="ARBA00022643"/>
    </source>
</evidence>
<keyword evidence="2" id="KW-0288">FMN</keyword>
<dbReference type="PANTHER" id="PTHR23026:SF90">
    <property type="entry name" value="IODOTYROSINE DEIODINASE 1"/>
    <property type="match status" value="1"/>
</dbReference>
<dbReference type="EMBL" id="CP014168">
    <property type="protein sequence ID" value="AOH83292.1"/>
    <property type="molecule type" value="Genomic_DNA"/>
</dbReference>
<dbReference type="InterPro" id="IPR050627">
    <property type="entry name" value="Nitroreductase/BluB"/>
</dbReference>
<dbReference type="SUPFAM" id="SSF55469">
    <property type="entry name" value="FMN-dependent nitroreductase-like"/>
    <property type="match status" value="1"/>
</dbReference>
<proteinExistence type="predicted"/>
<dbReference type="AlphaFoldDB" id="A0A1B3Z794"/>
<evidence type="ECO:0000256" key="1">
    <source>
        <dbReference type="ARBA" id="ARBA00022630"/>
    </source>
</evidence>
<dbReference type="InterPro" id="IPR000415">
    <property type="entry name" value="Nitroreductase-like"/>
</dbReference>
<gene>
    <name evidence="5" type="ORF">AWL63_04210</name>
</gene>
<dbReference type="Proteomes" id="UP000094256">
    <property type="component" value="Chromosome"/>
</dbReference>
<evidence type="ECO:0000313" key="5">
    <source>
        <dbReference type="EMBL" id="AOH83292.1"/>
    </source>
</evidence>
<sequence length="222" mass="24995">MHVSDAVQRRKSVRAFQPRLVDVDEVLRLLALAARTPSGGNLQPWHIHLIGGDSLRRFKLLMSKQVTKNPRGEGTEFSVYPPDLASPYRERVFGIGEQLYASIGIARDDKSGRRRQFDRNFQFFDAPLGLFCFVNRSVGLPQWADLGMFLQTLMLLLTEAGLGCCAQESWARYHHTVSSFLGSPPEQMLFCGMAIGYADETAAINHWRSPRIAAEDFVALHQ</sequence>
<dbReference type="KEGG" id="span:AWL63_04210"/>
<reference evidence="5 6" key="1">
    <citation type="submission" date="2016-01" db="EMBL/GenBank/DDBJ databases">
        <title>Complete genome and mega plasmid sequence of Sphingomonas panacis DCY99 elicits systemic resistance in rice to Xanthomonas oryzae.</title>
        <authorList>
            <person name="Kim Y.J."/>
            <person name="Yang D.C."/>
            <person name="Sing P."/>
        </authorList>
    </citation>
    <scope>NUCLEOTIDE SEQUENCE [LARGE SCALE GENOMIC DNA]</scope>
    <source>
        <strain evidence="5 6">DCY99</strain>
    </source>
</reference>
<feature type="domain" description="Nitroreductase" evidence="4">
    <location>
        <begin position="8"/>
        <end position="197"/>
    </location>
</feature>
<dbReference type="STRING" id="1560345.AWL63_04210"/>
<accession>A0A1B3Z794</accession>
<dbReference type="CDD" id="cd02136">
    <property type="entry name" value="PnbA_NfnB-like"/>
    <property type="match status" value="1"/>
</dbReference>
<keyword evidence="3" id="KW-0560">Oxidoreductase</keyword>
<keyword evidence="1" id="KW-0285">Flavoprotein</keyword>
<dbReference type="RefSeq" id="WP_069203870.1">
    <property type="nucleotide sequence ID" value="NZ_CP014168.1"/>
</dbReference>
<dbReference type="InterPro" id="IPR029479">
    <property type="entry name" value="Nitroreductase"/>
</dbReference>
<dbReference type="GO" id="GO:0016491">
    <property type="term" value="F:oxidoreductase activity"/>
    <property type="evidence" value="ECO:0007669"/>
    <property type="project" value="UniProtKB-KW"/>
</dbReference>
<dbReference type="Gene3D" id="3.40.109.10">
    <property type="entry name" value="NADH Oxidase"/>
    <property type="match status" value="1"/>
</dbReference>
<evidence type="ECO:0000259" key="4">
    <source>
        <dbReference type="Pfam" id="PF00881"/>
    </source>
</evidence>
<evidence type="ECO:0000256" key="3">
    <source>
        <dbReference type="ARBA" id="ARBA00023002"/>
    </source>
</evidence>
<keyword evidence="6" id="KW-1185">Reference proteome</keyword>
<dbReference type="Pfam" id="PF00881">
    <property type="entry name" value="Nitroreductase"/>
    <property type="match status" value="1"/>
</dbReference>
<evidence type="ECO:0000313" key="6">
    <source>
        <dbReference type="Proteomes" id="UP000094256"/>
    </source>
</evidence>